<dbReference type="InterPro" id="IPR007211">
    <property type="entry name" value="DUF378"/>
</dbReference>
<organism evidence="2 3">
    <name type="scientific">Candidatus Anaerostipes excrementavium</name>
    <dbReference type="NCBI Taxonomy" id="2838463"/>
    <lineage>
        <taxon>Bacteria</taxon>
        <taxon>Bacillati</taxon>
        <taxon>Bacillota</taxon>
        <taxon>Clostridia</taxon>
        <taxon>Lachnospirales</taxon>
        <taxon>Lachnospiraceae</taxon>
        <taxon>Anaerostipes</taxon>
    </lineage>
</organism>
<protein>
    <submittedName>
        <fullName evidence="2">DUF378 domain-containing protein</fullName>
    </submittedName>
</protein>
<dbReference type="AlphaFoldDB" id="A0A9D2BAI1"/>
<evidence type="ECO:0000313" key="3">
    <source>
        <dbReference type="Proteomes" id="UP000886721"/>
    </source>
</evidence>
<evidence type="ECO:0000256" key="1">
    <source>
        <dbReference type="SAM" id="Phobius"/>
    </source>
</evidence>
<reference evidence="2" key="1">
    <citation type="journal article" date="2021" name="PeerJ">
        <title>Extensive microbial diversity within the chicken gut microbiome revealed by metagenomics and culture.</title>
        <authorList>
            <person name="Gilroy R."/>
            <person name="Ravi A."/>
            <person name="Getino M."/>
            <person name="Pursley I."/>
            <person name="Horton D.L."/>
            <person name="Alikhan N.F."/>
            <person name="Baker D."/>
            <person name="Gharbi K."/>
            <person name="Hall N."/>
            <person name="Watson M."/>
            <person name="Adriaenssens E.M."/>
            <person name="Foster-Nyarko E."/>
            <person name="Jarju S."/>
            <person name="Secka A."/>
            <person name="Antonio M."/>
            <person name="Oren A."/>
            <person name="Chaudhuri R.R."/>
            <person name="La Ragione R."/>
            <person name="Hildebrand F."/>
            <person name="Pallen M.J."/>
        </authorList>
    </citation>
    <scope>NUCLEOTIDE SEQUENCE</scope>
    <source>
        <strain evidence="2">CHK191-13928</strain>
    </source>
</reference>
<proteinExistence type="predicted"/>
<reference evidence="2" key="2">
    <citation type="submission" date="2021-04" db="EMBL/GenBank/DDBJ databases">
        <authorList>
            <person name="Gilroy R."/>
        </authorList>
    </citation>
    <scope>NUCLEOTIDE SEQUENCE</scope>
    <source>
        <strain evidence="2">CHK191-13928</strain>
    </source>
</reference>
<feature type="transmembrane region" description="Helical" evidence="1">
    <location>
        <begin position="42"/>
        <end position="61"/>
    </location>
</feature>
<comment type="caution">
    <text evidence="2">The sequence shown here is derived from an EMBL/GenBank/DDBJ whole genome shotgun (WGS) entry which is preliminary data.</text>
</comment>
<accession>A0A9D2BAI1</accession>
<dbReference type="Proteomes" id="UP000886721">
    <property type="component" value="Unassembled WGS sequence"/>
</dbReference>
<dbReference type="Pfam" id="PF04070">
    <property type="entry name" value="DUF378"/>
    <property type="match status" value="1"/>
</dbReference>
<dbReference type="PANTHER" id="PTHR37304:SF1">
    <property type="entry name" value="MEMBRANE PROTEIN"/>
    <property type="match status" value="1"/>
</dbReference>
<evidence type="ECO:0000313" key="2">
    <source>
        <dbReference type="EMBL" id="HIX68953.1"/>
    </source>
</evidence>
<dbReference type="PANTHER" id="PTHR37304">
    <property type="entry name" value="MEMBRANE PROTEIN-RELATED"/>
    <property type="match status" value="1"/>
</dbReference>
<keyword evidence="1" id="KW-0472">Membrane</keyword>
<gene>
    <name evidence="2" type="ORF">H9735_12635</name>
</gene>
<dbReference type="EMBL" id="DXEM01000038">
    <property type="protein sequence ID" value="HIX68953.1"/>
    <property type="molecule type" value="Genomic_DNA"/>
</dbReference>
<keyword evidence="1" id="KW-1133">Transmembrane helix</keyword>
<sequence length="68" mass="7591">MGNKFLDCTALTIVIIGAINWGLIGLFQFNLVSFLFGNMSVLSRIIYDLVGLSGLYLFAFYRHCGKHS</sequence>
<feature type="transmembrane region" description="Helical" evidence="1">
    <location>
        <begin position="12"/>
        <end position="36"/>
    </location>
</feature>
<name>A0A9D2BAI1_9FIRM</name>
<keyword evidence="1" id="KW-0812">Transmembrane</keyword>